<accession>A0ABU7MC20</accession>
<dbReference type="PROSITE" id="PS00012">
    <property type="entry name" value="PHOSPHOPANTETHEINE"/>
    <property type="match status" value="1"/>
</dbReference>
<feature type="domain" description="Carrier" evidence="4">
    <location>
        <begin position="483"/>
        <end position="558"/>
    </location>
</feature>
<evidence type="ECO:0000256" key="3">
    <source>
        <dbReference type="ARBA" id="ARBA00022553"/>
    </source>
</evidence>
<organism evidence="5 6">
    <name type="scientific">Gordonia sesuvii</name>
    <dbReference type="NCBI Taxonomy" id="3116777"/>
    <lineage>
        <taxon>Bacteria</taxon>
        <taxon>Bacillati</taxon>
        <taxon>Actinomycetota</taxon>
        <taxon>Actinomycetes</taxon>
        <taxon>Mycobacteriales</taxon>
        <taxon>Gordoniaceae</taxon>
        <taxon>Gordonia</taxon>
    </lineage>
</organism>
<dbReference type="InterPro" id="IPR001031">
    <property type="entry name" value="Thioesterase"/>
</dbReference>
<dbReference type="SMART" id="SM00823">
    <property type="entry name" value="PKS_PP"/>
    <property type="match status" value="1"/>
</dbReference>
<evidence type="ECO:0000256" key="1">
    <source>
        <dbReference type="ARBA" id="ARBA00001957"/>
    </source>
</evidence>
<dbReference type="Gene3D" id="3.40.50.1820">
    <property type="entry name" value="alpha/beta hydrolase"/>
    <property type="match status" value="1"/>
</dbReference>
<sequence length="833" mass="87925">MIPPTHVLRDRWSTVIAANGERVAVDSGSATLSYTEFGRQVESLGDQLTDIPAGRPVAVVLDGSTTSVSALLAVLVSGHPAVPIDAALPRDRMMTMVEAVSAFPFPDLDTSIPAVDDGSDGSPTAPGCLMIAFTSGTTGRPKAVLHPVDLWLNQIDELGHELGLRPGHRAAQALPVGYGGGLDITLSTLFNGATLYLIDPRHDGVTDTLHRVARSAPDSLHLTPALLRAICAQPEAGPALRSISTIATCGEAVDPADIAALRSFAPSATYINRSGSSETGNLAFNVFAPERVVPSGPVIAGRPARHKTVRIVDDSGVALPDGEIGRVEVTSGHIALGYWIDGRMQAFGGVGDVQRRHVLGDRGVLRDGELHLVGRSDDTVKVRGYRVDTAEIITAARAVAGIADAAVIVHPDRGAGEIVAYLAAATDDRPPSVADIRRSLAATLPAWMQPTHLVVVPALPRTRNGKVDRAALPEPAQRPTRVAPASRTERLLVPICEDLLSLDDIGVTDDFLALGGDSLTAVDLVRRIDDTFGVRLSPSAVFTGGDLRSLAEQIDAVTPPERVDVVVELSQPSGAAPDAPIVFAFAGAGEAALALAPLARRLPAHRVVGLQAHALETRGVPDWTLKAAARRCVRHITAIDPTGPYVLVGHSIGGVIAMEAARTLTDSGRRVEHVVCLDTILSGPLSRRSSVRFSTPSDPAYGSLSGVARAHSEVSATEPTPRASVWSTRAALLTAGWRPRPAEEQWALFHELGRRSAMMHRLRRFDGHLTAILAEDNPDPSEWWRDVAPHCAAVHRVGGDHNGMLRAPHVDRTADLVRSAIADVGALPSGLIA</sequence>
<evidence type="ECO:0000313" key="5">
    <source>
        <dbReference type="EMBL" id="MEE3850388.1"/>
    </source>
</evidence>
<dbReference type="InterPro" id="IPR036736">
    <property type="entry name" value="ACP-like_sf"/>
</dbReference>
<dbReference type="InterPro" id="IPR025110">
    <property type="entry name" value="AMP-bd_C"/>
</dbReference>
<dbReference type="InterPro" id="IPR020806">
    <property type="entry name" value="PKS_PP-bd"/>
</dbReference>
<dbReference type="SUPFAM" id="SSF53474">
    <property type="entry name" value="alpha/beta-Hydrolases"/>
    <property type="match status" value="1"/>
</dbReference>
<protein>
    <submittedName>
        <fullName evidence="5">AMP-binding protein</fullName>
    </submittedName>
</protein>
<reference evidence="5 6" key="1">
    <citation type="submission" date="2024-01" db="EMBL/GenBank/DDBJ databases">
        <title>Draft genome sequence of Gordonia sp. LSe1-13.</title>
        <authorList>
            <person name="Suphannarot A."/>
            <person name="Mingma R."/>
        </authorList>
    </citation>
    <scope>NUCLEOTIDE SEQUENCE [LARGE SCALE GENOMIC DNA]</scope>
    <source>
        <strain evidence="5 6">LSe1-13</strain>
    </source>
</reference>
<dbReference type="PROSITE" id="PS00455">
    <property type="entry name" value="AMP_BINDING"/>
    <property type="match status" value="1"/>
</dbReference>
<dbReference type="InterPro" id="IPR000873">
    <property type="entry name" value="AMP-dep_synth/lig_dom"/>
</dbReference>
<comment type="cofactor">
    <cofactor evidence="1">
        <name>pantetheine 4'-phosphate</name>
        <dbReference type="ChEBI" id="CHEBI:47942"/>
    </cofactor>
</comment>
<dbReference type="RefSeq" id="WP_330432047.1">
    <property type="nucleotide sequence ID" value="NZ_JAZDUF010000002.1"/>
</dbReference>
<dbReference type="Pfam" id="PF13193">
    <property type="entry name" value="AMP-binding_C"/>
    <property type="match status" value="1"/>
</dbReference>
<dbReference type="Gene3D" id="1.10.1200.10">
    <property type="entry name" value="ACP-like"/>
    <property type="match status" value="1"/>
</dbReference>
<dbReference type="InterPro" id="IPR006162">
    <property type="entry name" value="Ppantetheine_attach_site"/>
</dbReference>
<evidence type="ECO:0000259" key="4">
    <source>
        <dbReference type="PROSITE" id="PS50075"/>
    </source>
</evidence>
<dbReference type="PROSITE" id="PS50075">
    <property type="entry name" value="CARRIER"/>
    <property type="match status" value="1"/>
</dbReference>
<dbReference type="EMBL" id="JAZDUF010000002">
    <property type="protein sequence ID" value="MEE3850388.1"/>
    <property type="molecule type" value="Genomic_DNA"/>
</dbReference>
<keyword evidence="3" id="KW-0597">Phosphoprotein</keyword>
<dbReference type="InterPro" id="IPR045851">
    <property type="entry name" value="AMP-bd_C_sf"/>
</dbReference>
<dbReference type="SUPFAM" id="SSF56801">
    <property type="entry name" value="Acetyl-CoA synthetase-like"/>
    <property type="match status" value="1"/>
</dbReference>
<proteinExistence type="predicted"/>
<dbReference type="InterPro" id="IPR042099">
    <property type="entry name" value="ANL_N_sf"/>
</dbReference>
<dbReference type="PANTHER" id="PTHR45527">
    <property type="entry name" value="NONRIBOSOMAL PEPTIDE SYNTHETASE"/>
    <property type="match status" value="1"/>
</dbReference>
<keyword evidence="6" id="KW-1185">Reference proteome</keyword>
<keyword evidence="2" id="KW-0596">Phosphopantetheine</keyword>
<dbReference type="Pfam" id="PF00975">
    <property type="entry name" value="Thioesterase"/>
    <property type="match status" value="1"/>
</dbReference>
<gene>
    <name evidence="5" type="ORF">VZC37_08580</name>
</gene>
<dbReference type="Gene3D" id="3.40.50.12780">
    <property type="entry name" value="N-terminal domain of ligase-like"/>
    <property type="match status" value="1"/>
</dbReference>
<dbReference type="Pfam" id="PF00501">
    <property type="entry name" value="AMP-binding"/>
    <property type="match status" value="2"/>
</dbReference>
<dbReference type="InterPro" id="IPR020845">
    <property type="entry name" value="AMP-binding_CS"/>
</dbReference>
<dbReference type="SUPFAM" id="SSF47336">
    <property type="entry name" value="ACP-like"/>
    <property type="match status" value="1"/>
</dbReference>
<evidence type="ECO:0000256" key="2">
    <source>
        <dbReference type="ARBA" id="ARBA00022450"/>
    </source>
</evidence>
<dbReference type="Gene3D" id="3.30.300.30">
    <property type="match status" value="1"/>
</dbReference>
<name>A0ABU7MC20_9ACTN</name>
<comment type="caution">
    <text evidence="5">The sequence shown here is derived from an EMBL/GenBank/DDBJ whole genome shotgun (WGS) entry which is preliminary data.</text>
</comment>
<dbReference type="Pfam" id="PF00550">
    <property type="entry name" value="PP-binding"/>
    <property type="match status" value="1"/>
</dbReference>
<dbReference type="PANTHER" id="PTHR45527:SF1">
    <property type="entry name" value="FATTY ACID SYNTHASE"/>
    <property type="match status" value="1"/>
</dbReference>
<dbReference type="InterPro" id="IPR029058">
    <property type="entry name" value="AB_hydrolase_fold"/>
</dbReference>
<dbReference type="Proteomes" id="UP001347146">
    <property type="component" value="Unassembled WGS sequence"/>
</dbReference>
<dbReference type="InterPro" id="IPR009081">
    <property type="entry name" value="PP-bd_ACP"/>
</dbReference>
<evidence type="ECO:0000313" key="6">
    <source>
        <dbReference type="Proteomes" id="UP001347146"/>
    </source>
</evidence>